<evidence type="ECO:0000256" key="1">
    <source>
        <dbReference type="SAM" id="Phobius"/>
    </source>
</evidence>
<feature type="transmembrane region" description="Helical" evidence="1">
    <location>
        <begin position="7"/>
        <end position="25"/>
    </location>
</feature>
<dbReference type="AlphaFoldDB" id="A0A7J5UME4"/>
<dbReference type="Proteomes" id="UP000451860">
    <property type="component" value="Unassembled WGS sequence"/>
</dbReference>
<comment type="caution">
    <text evidence="2">The sequence shown here is derived from an EMBL/GenBank/DDBJ whole genome shotgun (WGS) entry which is preliminary data.</text>
</comment>
<keyword evidence="1" id="KW-1133">Transmembrane helix</keyword>
<evidence type="ECO:0000313" key="3">
    <source>
        <dbReference type="Proteomes" id="UP000451860"/>
    </source>
</evidence>
<keyword evidence="1" id="KW-0812">Transmembrane</keyword>
<name>A0A7J5UME4_9MICO</name>
<accession>A0A7J5UME4</accession>
<dbReference type="EMBL" id="WHJE01000067">
    <property type="protein sequence ID" value="KAE8763548.1"/>
    <property type="molecule type" value="Genomic_DNA"/>
</dbReference>
<proteinExistence type="predicted"/>
<dbReference type="OrthoDB" id="3230981at2"/>
<dbReference type="RefSeq" id="WP_152204526.1">
    <property type="nucleotide sequence ID" value="NZ_VUKF01000057.1"/>
</dbReference>
<protein>
    <submittedName>
        <fullName evidence="2">Uncharacterized protein</fullName>
    </submittedName>
</protein>
<gene>
    <name evidence="2" type="ORF">GB883_13620</name>
</gene>
<organism evidence="2 3">
    <name type="scientific">Georgenia thermotolerans</name>
    <dbReference type="NCBI Taxonomy" id="527326"/>
    <lineage>
        <taxon>Bacteria</taxon>
        <taxon>Bacillati</taxon>
        <taxon>Actinomycetota</taxon>
        <taxon>Actinomycetes</taxon>
        <taxon>Micrococcales</taxon>
        <taxon>Bogoriellaceae</taxon>
        <taxon>Georgenia</taxon>
    </lineage>
</organism>
<keyword evidence="3" id="KW-1185">Reference proteome</keyword>
<sequence length="173" mass="19131">MRRRTREWIGAGVIAAVVGGVMVLAPEPDPYVQVLAEARKTASDFQLEVLADGQITDAEIDRGFTQMEDCLRGLGFEPYGEGGTEIAGQDADRCFETTVGTIHELKWRMEMDPENKGIMVVIAECLDRHGVLPDGYEPADFRDKDVMEVMGDPALDFNFNDAVVGQCFTDPRN</sequence>
<keyword evidence="1" id="KW-0472">Membrane</keyword>
<reference evidence="2 3" key="1">
    <citation type="submission" date="2019-10" db="EMBL/GenBank/DDBJ databases">
        <title>Georgenia wutianyii sp. nov. and Georgenia yuyongxinii sp. nov. isolated from plateau pika (Ochotona curzoniae) in the Qinghai-Tibet plateau of China.</title>
        <authorList>
            <person name="Tian Z."/>
        </authorList>
    </citation>
    <scope>NUCLEOTIDE SEQUENCE [LARGE SCALE GENOMIC DNA]</scope>
    <source>
        <strain evidence="2 3">DSM 21501</strain>
    </source>
</reference>
<evidence type="ECO:0000313" key="2">
    <source>
        <dbReference type="EMBL" id="KAE8763548.1"/>
    </source>
</evidence>